<dbReference type="GO" id="GO:0016491">
    <property type="term" value="F:oxidoreductase activity"/>
    <property type="evidence" value="ECO:0007669"/>
    <property type="project" value="UniProtKB-KW"/>
</dbReference>
<dbReference type="Gene3D" id="3.40.50.720">
    <property type="entry name" value="NAD(P)-binding Rossmann-like Domain"/>
    <property type="match status" value="1"/>
</dbReference>
<dbReference type="PANTHER" id="PTHR43818">
    <property type="entry name" value="BCDNA.GH03377"/>
    <property type="match status" value="1"/>
</dbReference>
<evidence type="ECO:0000259" key="2">
    <source>
        <dbReference type="Pfam" id="PF01408"/>
    </source>
</evidence>
<dbReference type="GO" id="GO:0000166">
    <property type="term" value="F:nucleotide binding"/>
    <property type="evidence" value="ECO:0007669"/>
    <property type="project" value="InterPro"/>
</dbReference>
<dbReference type="Pfam" id="PF22725">
    <property type="entry name" value="GFO_IDH_MocA_C3"/>
    <property type="match status" value="1"/>
</dbReference>
<comment type="caution">
    <text evidence="4">The sequence shown here is derived from an EMBL/GenBank/DDBJ whole genome shotgun (WGS) entry which is preliminary data.</text>
</comment>
<proteinExistence type="predicted"/>
<reference evidence="4" key="1">
    <citation type="submission" date="2020-10" db="EMBL/GenBank/DDBJ databases">
        <authorList>
            <person name="Gilroy R."/>
        </authorList>
    </citation>
    <scope>NUCLEOTIDE SEQUENCE</scope>
    <source>
        <strain evidence="4">13766</strain>
    </source>
</reference>
<dbReference type="EMBL" id="DVJN01000135">
    <property type="protein sequence ID" value="HIS92713.1"/>
    <property type="molecule type" value="Genomic_DNA"/>
</dbReference>
<organism evidence="4 5">
    <name type="scientific">Candidatus Alectryocaccomicrobium excrementavium</name>
    <dbReference type="NCBI Taxonomy" id="2840668"/>
    <lineage>
        <taxon>Bacteria</taxon>
        <taxon>Bacillati</taxon>
        <taxon>Bacillota</taxon>
        <taxon>Clostridia</taxon>
        <taxon>Candidatus Alectryocaccomicrobium</taxon>
    </lineage>
</organism>
<dbReference type="Pfam" id="PF01408">
    <property type="entry name" value="GFO_IDH_MocA"/>
    <property type="match status" value="1"/>
</dbReference>
<dbReference type="SUPFAM" id="SSF51735">
    <property type="entry name" value="NAD(P)-binding Rossmann-fold domains"/>
    <property type="match status" value="1"/>
</dbReference>
<keyword evidence="1" id="KW-0560">Oxidoreductase</keyword>
<gene>
    <name evidence="4" type="ORF">IAA84_06805</name>
</gene>
<dbReference type="SUPFAM" id="SSF55347">
    <property type="entry name" value="Glyceraldehyde-3-phosphate dehydrogenase-like, C-terminal domain"/>
    <property type="match status" value="1"/>
</dbReference>
<name>A0A9D1K7B4_9FIRM</name>
<dbReference type="InterPro" id="IPR055170">
    <property type="entry name" value="GFO_IDH_MocA-like_dom"/>
</dbReference>
<dbReference type="InterPro" id="IPR000683">
    <property type="entry name" value="Gfo/Idh/MocA-like_OxRdtase_N"/>
</dbReference>
<dbReference type="Gene3D" id="3.30.360.10">
    <property type="entry name" value="Dihydrodipicolinate Reductase, domain 2"/>
    <property type="match status" value="1"/>
</dbReference>
<dbReference type="InterPro" id="IPR036291">
    <property type="entry name" value="NAD(P)-bd_dom_sf"/>
</dbReference>
<evidence type="ECO:0000259" key="3">
    <source>
        <dbReference type="Pfam" id="PF22725"/>
    </source>
</evidence>
<dbReference type="PANTHER" id="PTHR43818:SF11">
    <property type="entry name" value="BCDNA.GH03377"/>
    <property type="match status" value="1"/>
</dbReference>
<feature type="domain" description="Gfo/Idh/MocA-like oxidoreductase N-terminal" evidence="2">
    <location>
        <begin position="34"/>
        <end position="130"/>
    </location>
</feature>
<dbReference type="AlphaFoldDB" id="A0A9D1K7B4"/>
<evidence type="ECO:0000313" key="4">
    <source>
        <dbReference type="EMBL" id="HIS92713.1"/>
    </source>
</evidence>
<reference evidence="4" key="2">
    <citation type="journal article" date="2021" name="PeerJ">
        <title>Extensive microbial diversity within the chicken gut microbiome revealed by metagenomics and culture.</title>
        <authorList>
            <person name="Gilroy R."/>
            <person name="Ravi A."/>
            <person name="Getino M."/>
            <person name="Pursley I."/>
            <person name="Horton D.L."/>
            <person name="Alikhan N.F."/>
            <person name="Baker D."/>
            <person name="Gharbi K."/>
            <person name="Hall N."/>
            <person name="Watson M."/>
            <person name="Adriaenssens E.M."/>
            <person name="Foster-Nyarko E."/>
            <person name="Jarju S."/>
            <person name="Secka A."/>
            <person name="Antonio M."/>
            <person name="Oren A."/>
            <person name="Chaudhuri R.R."/>
            <person name="La Ragione R."/>
            <person name="Hildebrand F."/>
            <person name="Pallen M.J."/>
        </authorList>
    </citation>
    <scope>NUCLEOTIDE SEQUENCE</scope>
    <source>
        <strain evidence="4">13766</strain>
    </source>
</reference>
<protein>
    <submittedName>
        <fullName evidence="4">Gfo/Idh/MocA family oxidoreductase</fullName>
    </submittedName>
</protein>
<dbReference type="InterPro" id="IPR050463">
    <property type="entry name" value="Gfo/Idh/MocA_oxidrdct_glycsds"/>
</dbReference>
<evidence type="ECO:0000313" key="5">
    <source>
        <dbReference type="Proteomes" id="UP000824140"/>
    </source>
</evidence>
<accession>A0A9D1K7B4</accession>
<feature type="domain" description="GFO/IDH/MocA-like oxidoreductase" evidence="3">
    <location>
        <begin position="142"/>
        <end position="269"/>
    </location>
</feature>
<dbReference type="Proteomes" id="UP000824140">
    <property type="component" value="Unassembled WGS sequence"/>
</dbReference>
<evidence type="ECO:0000256" key="1">
    <source>
        <dbReference type="ARBA" id="ARBA00023002"/>
    </source>
</evidence>
<sequence length="349" mass="37954">MGTRVVEPGEFPFAAAFLEHNHIYGQCRGLVEAGAQLKWVYDPDAEKVAAFLRAFPGARPARSYGEILEDPAIRLVAAAAVPSERCALGILAMEAGKDYFTDKAPLTTLAQLKKARSAVRRTGRKYAVYYGERLHSECAVLAGQMVKSGAIGRVVQVLGLGPHRLGPVSSRPRWFFDRAKTGGILTDIGSHQIEQFLFYAGTEDAAIDMARTANRFHGDFPGIDDYGDVALTGANGALGYLRVDWLTPDGLSSWGDGRLVILGEKGFIELRKNLDLATGNGGNQLYIADSLGERHVNATGMTGYPYFAGLILDCLNRTENAMTQSHAFKAAELAVRAQMLAEEKKEERK</sequence>